<dbReference type="AlphaFoldDB" id="A0A4D5RFM8"/>
<keyword evidence="2" id="KW-0732">Signal</keyword>
<keyword evidence="1" id="KW-0812">Transmembrane</keyword>
<feature type="transmembrane region" description="Helical" evidence="1">
    <location>
        <begin position="6"/>
        <end position="27"/>
    </location>
</feature>
<dbReference type="EMBL" id="GHJT01001937">
    <property type="protein sequence ID" value="MOY35908.1"/>
    <property type="molecule type" value="Transcribed_RNA"/>
</dbReference>
<proteinExistence type="predicted"/>
<feature type="chain" id="PRO_5020026506" description="Secreted protein" evidence="2">
    <location>
        <begin position="16"/>
        <end position="103"/>
    </location>
</feature>
<evidence type="ECO:0000256" key="1">
    <source>
        <dbReference type="SAM" id="Phobius"/>
    </source>
</evidence>
<keyword evidence="1" id="KW-1133">Transmembrane helix</keyword>
<protein>
    <recommendedName>
        <fullName evidence="4">Secreted protein</fullName>
    </recommendedName>
</protein>
<sequence length="103" mass="11455">MVSTIFIFSPSSVLALGCFTSSHWHLVHSRNLRKKKYLMVGINMFQASCICSVSSKGILLFYVCVCIGTGAMPLSFFNPDVDKHEVQLPCPSQHFVIKPGNFL</sequence>
<keyword evidence="1" id="KW-0472">Membrane</keyword>
<evidence type="ECO:0000313" key="3">
    <source>
        <dbReference type="EMBL" id="MOY35908.1"/>
    </source>
</evidence>
<evidence type="ECO:0008006" key="4">
    <source>
        <dbReference type="Google" id="ProtNLM"/>
    </source>
</evidence>
<name>A0A4D5RFM8_IXOSC</name>
<feature type="transmembrane region" description="Helical" evidence="1">
    <location>
        <begin position="58"/>
        <end position="77"/>
    </location>
</feature>
<accession>A0A4D5RFM8</accession>
<organism evidence="3">
    <name type="scientific">Ixodes scapularis</name>
    <name type="common">Black-legged tick</name>
    <name type="synonym">Deer tick</name>
    <dbReference type="NCBI Taxonomy" id="6945"/>
    <lineage>
        <taxon>Eukaryota</taxon>
        <taxon>Metazoa</taxon>
        <taxon>Ecdysozoa</taxon>
        <taxon>Arthropoda</taxon>
        <taxon>Chelicerata</taxon>
        <taxon>Arachnida</taxon>
        <taxon>Acari</taxon>
        <taxon>Parasitiformes</taxon>
        <taxon>Ixodida</taxon>
        <taxon>Ixodoidea</taxon>
        <taxon>Ixodidae</taxon>
        <taxon>Ixodinae</taxon>
        <taxon>Ixodes</taxon>
    </lineage>
</organism>
<reference evidence="3" key="1">
    <citation type="submission" date="2019-04" db="EMBL/GenBank/DDBJ databases">
        <title>An insight into the mialome of Ixodes scapularis.</title>
        <authorList>
            <person name="Ribeiro J.M."/>
            <person name="Mather T.N."/>
            <person name="Karim S."/>
        </authorList>
    </citation>
    <scope>NUCLEOTIDE SEQUENCE</scope>
</reference>
<evidence type="ECO:0000256" key="2">
    <source>
        <dbReference type="SAM" id="SignalP"/>
    </source>
</evidence>
<feature type="signal peptide" evidence="2">
    <location>
        <begin position="1"/>
        <end position="15"/>
    </location>
</feature>